<accession>D8M1J5</accession>
<dbReference type="PANTHER" id="PTHR24092">
    <property type="entry name" value="PROBABLE PHOSPHOLIPID-TRANSPORTING ATPASE"/>
    <property type="match status" value="1"/>
</dbReference>
<dbReference type="PANTHER" id="PTHR24092:SF19">
    <property type="entry name" value="PHOSPHOLIPID-TRANSPORTING ATPASE"/>
    <property type="match status" value="1"/>
</dbReference>
<dbReference type="OMA" id="ITMVPLI"/>
<keyword evidence="1" id="KW-1133">Transmembrane helix</keyword>
<dbReference type="GO" id="GO:0005886">
    <property type="term" value="C:plasma membrane"/>
    <property type="evidence" value="ECO:0007669"/>
    <property type="project" value="TreeGrafter"/>
</dbReference>
<dbReference type="OrthoDB" id="377733at2759"/>
<dbReference type="EMBL" id="FN668645">
    <property type="protein sequence ID" value="CBK21934.2"/>
    <property type="molecule type" value="Genomic_DNA"/>
</dbReference>
<dbReference type="InterPro" id="IPR032631">
    <property type="entry name" value="P-type_ATPase_N"/>
</dbReference>
<dbReference type="RefSeq" id="XP_012895982.1">
    <property type="nucleotide sequence ID" value="XM_013040528.1"/>
</dbReference>
<reference evidence="3" key="1">
    <citation type="submission" date="2010-02" db="EMBL/GenBank/DDBJ databases">
        <title>Sequencing and annotation of the Blastocystis hominis genome.</title>
        <authorList>
            <person name="Wincker P."/>
        </authorList>
    </citation>
    <scope>NUCLEOTIDE SEQUENCE</scope>
    <source>
        <strain evidence="3">Singapore isolate B</strain>
    </source>
</reference>
<dbReference type="GO" id="GO:0045332">
    <property type="term" value="P:phospholipid translocation"/>
    <property type="evidence" value="ECO:0007669"/>
    <property type="project" value="TreeGrafter"/>
</dbReference>
<evidence type="ECO:0000313" key="3">
    <source>
        <dbReference type="EMBL" id="CBK21934.2"/>
    </source>
</evidence>
<gene>
    <name evidence="3" type="ORF">GSBLH_T00007054001</name>
</gene>
<dbReference type="GO" id="GO:0140326">
    <property type="term" value="F:ATPase-coupled intramembrane lipid transporter activity"/>
    <property type="evidence" value="ECO:0007669"/>
    <property type="project" value="TreeGrafter"/>
</dbReference>
<protein>
    <recommendedName>
        <fullName evidence="2">P-type ATPase N-terminal domain-containing protein</fullName>
    </recommendedName>
</protein>
<dbReference type="GeneID" id="24923178"/>
<feature type="transmembrane region" description="Helical" evidence="1">
    <location>
        <begin position="77"/>
        <end position="96"/>
    </location>
</feature>
<feature type="transmembrane region" description="Helical" evidence="1">
    <location>
        <begin position="49"/>
        <end position="71"/>
    </location>
</feature>
<keyword evidence="1" id="KW-0472">Membrane</keyword>
<dbReference type="Proteomes" id="UP000008312">
    <property type="component" value="Unassembled WGS sequence"/>
</dbReference>
<sequence length="113" mass="13339">MSEDKDIRHILVNQPNYGFASNRVSNTKYHWWSFLFVNLYSQLIQPMNAYYVVEACLEVIAVFLWHLIPIITTYHPLTTWAPIIFIFALTAIREAYEDILRYKNDKVKIGKLA</sequence>
<evidence type="ECO:0000259" key="2">
    <source>
        <dbReference type="Pfam" id="PF16209"/>
    </source>
</evidence>
<keyword evidence="4" id="KW-1185">Reference proteome</keyword>
<keyword evidence="1" id="KW-0812">Transmembrane</keyword>
<dbReference type="InParanoid" id="D8M1J5"/>
<dbReference type="AlphaFoldDB" id="D8M1J5"/>
<dbReference type="Pfam" id="PF16209">
    <property type="entry name" value="PhoLip_ATPase_N"/>
    <property type="match status" value="1"/>
</dbReference>
<evidence type="ECO:0000313" key="4">
    <source>
        <dbReference type="Proteomes" id="UP000008312"/>
    </source>
</evidence>
<feature type="domain" description="P-type ATPase N-terminal" evidence="2">
    <location>
        <begin position="16"/>
        <end position="61"/>
    </location>
</feature>
<name>D8M1J5_BLAHO</name>
<organism evidence="3">
    <name type="scientific">Blastocystis hominis</name>
    <dbReference type="NCBI Taxonomy" id="12968"/>
    <lineage>
        <taxon>Eukaryota</taxon>
        <taxon>Sar</taxon>
        <taxon>Stramenopiles</taxon>
        <taxon>Bigyra</taxon>
        <taxon>Opalozoa</taxon>
        <taxon>Opalinata</taxon>
        <taxon>Blastocystidae</taxon>
        <taxon>Blastocystis</taxon>
    </lineage>
</organism>
<proteinExistence type="predicted"/>
<evidence type="ECO:0000256" key="1">
    <source>
        <dbReference type="SAM" id="Phobius"/>
    </source>
</evidence>